<dbReference type="InterPro" id="IPR032875">
    <property type="entry name" value="Succ_CoA_lig_flav_dom"/>
</dbReference>
<evidence type="ECO:0000256" key="3">
    <source>
        <dbReference type="ARBA" id="ARBA00022840"/>
    </source>
</evidence>
<dbReference type="PANTHER" id="PTHR43334:SF1">
    <property type="entry name" value="3-HYDROXYPROPIONATE--COA LIGASE [ADP-FORMING]"/>
    <property type="match status" value="1"/>
</dbReference>
<dbReference type="Pfam" id="PF13380">
    <property type="entry name" value="CoA_binding_2"/>
    <property type="match status" value="1"/>
</dbReference>
<keyword evidence="1" id="KW-0436">Ligase</keyword>
<dbReference type="Gene3D" id="3.40.630.30">
    <property type="match status" value="1"/>
</dbReference>
<dbReference type="InterPro" id="IPR013815">
    <property type="entry name" value="ATP_grasp_subdomain_1"/>
</dbReference>
<dbReference type="Gene3D" id="3.30.470.20">
    <property type="entry name" value="ATP-grasp fold, B domain"/>
    <property type="match status" value="1"/>
</dbReference>
<dbReference type="Pfam" id="PF13549">
    <property type="entry name" value="ATP-grasp_5"/>
    <property type="match status" value="1"/>
</dbReference>
<dbReference type="GO" id="GO:0005524">
    <property type="term" value="F:ATP binding"/>
    <property type="evidence" value="ECO:0007669"/>
    <property type="project" value="UniProtKB-UniRule"/>
</dbReference>
<protein>
    <submittedName>
        <fullName evidence="8">GCN5 family N-acetyltransferase</fullName>
    </submittedName>
</protein>
<organism evidence="8 9">
    <name type="scientific">Desulforhabdus amnigena</name>
    <dbReference type="NCBI Taxonomy" id="40218"/>
    <lineage>
        <taxon>Bacteria</taxon>
        <taxon>Pseudomonadati</taxon>
        <taxon>Thermodesulfobacteriota</taxon>
        <taxon>Syntrophobacteria</taxon>
        <taxon>Syntrophobacterales</taxon>
        <taxon>Syntrophobacteraceae</taxon>
        <taxon>Desulforhabdus</taxon>
    </lineage>
</organism>
<evidence type="ECO:0000259" key="6">
    <source>
        <dbReference type="PROSITE" id="PS50975"/>
    </source>
</evidence>
<dbReference type="InterPro" id="IPR016181">
    <property type="entry name" value="Acyl_CoA_acyltransferase"/>
</dbReference>
<evidence type="ECO:0000256" key="2">
    <source>
        <dbReference type="ARBA" id="ARBA00022741"/>
    </source>
</evidence>
<evidence type="ECO:0000313" key="8">
    <source>
        <dbReference type="EMBL" id="GLI33447.1"/>
    </source>
</evidence>
<dbReference type="InterPro" id="IPR036291">
    <property type="entry name" value="NAD(P)-bd_dom_sf"/>
</dbReference>
<dbReference type="AlphaFoldDB" id="A0A9W6D3C7"/>
<dbReference type="FunFam" id="3.30.1490.20:FF:000020">
    <property type="entry name" value="Protein lysine acetyltransferase"/>
    <property type="match status" value="1"/>
</dbReference>
<feature type="domain" description="ATP-grasp" evidence="6">
    <location>
        <begin position="459"/>
        <end position="495"/>
    </location>
</feature>
<dbReference type="SUPFAM" id="SSF55729">
    <property type="entry name" value="Acyl-CoA N-acyltransferases (Nat)"/>
    <property type="match status" value="1"/>
</dbReference>
<comment type="caution">
    <text evidence="8">The sequence shown here is derived from an EMBL/GenBank/DDBJ whole genome shotgun (WGS) entry which is preliminary data.</text>
</comment>
<dbReference type="GO" id="GO:0043758">
    <property type="term" value="F:acetate-CoA ligase (ADP-forming) activity"/>
    <property type="evidence" value="ECO:0007669"/>
    <property type="project" value="InterPro"/>
</dbReference>
<dbReference type="InterPro" id="IPR043938">
    <property type="entry name" value="Ligase_CoA_dom"/>
</dbReference>
<dbReference type="Gene3D" id="3.40.50.720">
    <property type="entry name" value="NAD(P)-binding Rossmann-like Domain"/>
    <property type="match status" value="1"/>
</dbReference>
<dbReference type="EMBL" id="BSDR01000001">
    <property type="protein sequence ID" value="GLI33447.1"/>
    <property type="molecule type" value="Genomic_DNA"/>
</dbReference>
<dbReference type="Pfam" id="PF19045">
    <property type="entry name" value="Ligase_CoA_2"/>
    <property type="match status" value="1"/>
</dbReference>
<dbReference type="Pfam" id="PF13607">
    <property type="entry name" value="Succ_CoA_lig"/>
    <property type="match status" value="1"/>
</dbReference>
<dbReference type="SUPFAM" id="SSF52210">
    <property type="entry name" value="Succinyl-CoA synthetase domains"/>
    <property type="match status" value="2"/>
</dbReference>
<sequence length="863" mass="94442">MYGVNPNYEVIDGIPLYPDIASLPKAPELAVIATPPDTVPGLVKELGARGTKAVVVITAGFGESGGAEGRKLKNAMLEGARPHLLRVLGPNCMGVMVPRTHLNVSFSNVQPLPGQIAFVAQSGAVQTVVLDWATARNIGFSHFVALGEMADVDFGDMLDYLANDPYARAILLYMESVTQPRKFMSAARAAARMKPVIVLKAGRHMEGARAAASHTGALVGDDAVYDAAFRRAGMLRVYDLQELFSAVETLATLPPIRGDRLAILTNGGGIGVLATDSLMDEGGKLAEFSAETMDRLNAQLPSIWSHDNPVDMIGDASGERYAAALEAMFNDPGVDATLVLNCPNAMVDSAEVAQAVIDTYQKKTAKGVRPVLLTSWVGGTSLDAGRHLLIENRIPTYDVPSDAVRAFMQMVRYQRNQALLMETPPNLPEIFKPDVECARGVIEKALAEGREWLMETEAKEVLSAYRIPVVSTYFAEDPEKSAVAATNLGQPVVLKILSPDILHKTRVGGVVLDLQSPELVRRAAEVMLERVREAIPDARIRGFAVEPMIRRLHAHELIIGMTEDTLFGPVILFGHGGTAAEVIRDKAISLPPLNMHLARELMTRTRIFHLLEGNENLPHADLDGIAFTLVKVSQLVCDLENIVELDINPLLADEKDVLALDARIRVVRRGTSAKDRLSICPYPKELEEHITLPDGQTLFIRPIRPEDEPGLHRIFQHLSPNEIRLRFLHPMQILPHSLAARLTQIDYDREMALVVGGGSTEEGMELYGGVRIVADPDNENAEFSILLRQDKTGLGLGPMLLRRIIEYARLRHIGEIYGEVLAENKAMLKLCEAFGFKVKRIPDDPGVVHVSLRLFESATDSYP</sequence>
<dbReference type="InterPro" id="IPR051538">
    <property type="entry name" value="Acyl-CoA_Synth/Transferase"/>
</dbReference>
<dbReference type="GO" id="GO:0016747">
    <property type="term" value="F:acyltransferase activity, transferring groups other than amino-acyl groups"/>
    <property type="evidence" value="ECO:0007669"/>
    <property type="project" value="InterPro"/>
</dbReference>
<dbReference type="Gene3D" id="3.40.50.261">
    <property type="entry name" value="Succinyl-CoA synthetase domains"/>
    <property type="match status" value="2"/>
</dbReference>
<evidence type="ECO:0000256" key="4">
    <source>
        <dbReference type="ARBA" id="ARBA00060888"/>
    </source>
</evidence>
<gene>
    <name evidence="8" type="ORF">DAMNIGENAA_08800</name>
</gene>
<dbReference type="SUPFAM" id="SSF51735">
    <property type="entry name" value="NAD(P)-binding Rossmann-fold domains"/>
    <property type="match status" value="1"/>
</dbReference>
<keyword evidence="2 5" id="KW-0547">Nucleotide-binding</keyword>
<proteinExistence type="inferred from homology"/>
<dbReference type="PROSITE" id="PS51186">
    <property type="entry name" value="GNAT"/>
    <property type="match status" value="1"/>
</dbReference>
<accession>A0A9W6D3C7</accession>
<keyword evidence="9" id="KW-1185">Reference proteome</keyword>
<dbReference type="Gene3D" id="3.30.1490.20">
    <property type="entry name" value="ATP-grasp fold, A domain"/>
    <property type="match status" value="1"/>
</dbReference>
<dbReference type="InterPro" id="IPR016102">
    <property type="entry name" value="Succinyl-CoA_synth-like"/>
</dbReference>
<evidence type="ECO:0000256" key="5">
    <source>
        <dbReference type="PROSITE-ProRule" id="PRU00409"/>
    </source>
</evidence>
<dbReference type="GO" id="GO:0046872">
    <property type="term" value="F:metal ion binding"/>
    <property type="evidence" value="ECO:0007669"/>
    <property type="project" value="InterPro"/>
</dbReference>
<keyword evidence="3 5" id="KW-0067">ATP-binding</keyword>
<dbReference type="PROSITE" id="PS50975">
    <property type="entry name" value="ATP_GRASP"/>
    <property type="match status" value="1"/>
</dbReference>
<evidence type="ECO:0000256" key="1">
    <source>
        <dbReference type="ARBA" id="ARBA00022598"/>
    </source>
</evidence>
<evidence type="ECO:0000313" key="9">
    <source>
        <dbReference type="Proteomes" id="UP001144372"/>
    </source>
</evidence>
<dbReference type="PANTHER" id="PTHR43334">
    <property type="entry name" value="ACETATE--COA LIGASE [ADP-FORMING]"/>
    <property type="match status" value="1"/>
</dbReference>
<evidence type="ECO:0000259" key="7">
    <source>
        <dbReference type="PROSITE" id="PS51186"/>
    </source>
</evidence>
<dbReference type="Pfam" id="PF13302">
    <property type="entry name" value="Acetyltransf_3"/>
    <property type="match status" value="1"/>
</dbReference>
<name>A0A9W6D3C7_9BACT</name>
<dbReference type="SUPFAM" id="SSF56059">
    <property type="entry name" value="Glutathione synthetase ATP-binding domain-like"/>
    <property type="match status" value="1"/>
</dbReference>
<dbReference type="InterPro" id="IPR011761">
    <property type="entry name" value="ATP-grasp"/>
</dbReference>
<feature type="domain" description="N-acetyltransferase" evidence="7">
    <location>
        <begin position="698"/>
        <end position="857"/>
    </location>
</feature>
<comment type="similarity">
    <text evidence="4">In the N-terminal section; belongs to the acetate CoA ligase alpha subunit family.</text>
</comment>
<dbReference type="InterPro" id="IPR003781">
    <property type="entry name" value="CoA-bd"/>
</dbReference>
<dbReference type="InterPro" id="IPR000182">
    <property type="entry name" value="GNAT_dom"/>
</dbReference>
<dbReference type="Proteomes" id="UP001144372">
    <property type="component" value="Unassembled WGS sequence"/>
</dbReference>
<reference evidence="8" key="1">
    <citation type="submission" date="2022-12" db="EMBL/GenBank/DDBJ databases">
        <title>Reference genome sequencing for broad-spectrum identification of bacterial and archaeal isolates by mass spectrometry.</title>
        <authorList>
            <person name="Sekiguchi Y."/>
            <person name="Tourlousse D.M."/>
        </authorList>
    </citation>
    <scope>NUCLEOTIDE SEQUENCE</scope>
    <source>
        <strain evidence="8">ASRB1</strain>
    </source>
</reference>